<comment type="caution">
    <text evidence="2">The sequence shown here is derived from an EMBL/GenBank/DDBJ whole genome shotgun (WGS) entry which is preliminary data.</text>
</comment>
<evidence type="ECO:0000313" key="2">
    <source>
        <dbReference type="EMBL" id="MDZ5711004.1"/>
    </source>
</evidence>
<protein>
    <submittedName>
        <fullName evidence="2">Uncharacterized protein</fullName>
    </submittedName>
</protein>
<keyword evidence="3" id="KW-1185">Reference proteome</keyword>
<dbReference type="EMBL" id="JAXQNN010000001">
    <property type="protein sequence ID" value="MDZ5711004.1"/>
    <property type="molecule type" value="Genomic_DNA"/>
</dbReference>
<keyword evidence="1" id="KW-0472">Membrane</keyword>
<keyword evidence="1" id="KW-0812">Transmembrane</keyword>
<accession>A0ABU5KID1</accession>
<evidence type="ECO:0000313" key="3">
    <source>
        <dbReference type="Proteomes" id="UP001292084"/>
    </source>
</evidence>
<keyword evidence="1" id="KW-1133">Transmembrane helix</keyword>
<feature type="transmembrane region" description="Helical" evidence="1">
    <location>
        <begin position="28"/>
        <end position="46"/>
    </location>
</feature>
<dbReference type="Proteomes" id="UP001292084">
    <property type="component" value="Unassembled WGS sequence"/>
</dbReference>
<name>A0ABU5KID1_9BACL</name>
<dbReference type="RefSeq" id="WP_322420029.1">
    <property type="nucleotide sequence ID" value="NZ_JAXQNN010000001.1"/>
</dbReference>
<reference evidence="2 3" key="1">
    <citation type="submission" date="2023-12" db="EMBL/GenBank/DDBJ databases">
        <title>Jeotgalibacillus haloalkaliphilus sp. nov., a novel salt-tolerant bacteria, isolated from the estuary of the Fenhe River into the Yellow River.</title>
        <authorList>
            <person name="Li Y."/>
        </authorList>
    </citation>
    <scope>NUCLEOTIDE SEQUENCE [LARGE SCALE GENOMIC DNA]</scope>
    <source>
        <strain evidence="2 3">HH7-29</strain>
    </source>
</reference>
<feature type="transmembrane region" description="Helical" evidence="1">
    <location>
        <begin position="5"/>
        <end position="22"/>
    </location>
</feature>
<gene>
    <name evidence="2" type="ORF">UFB30_02170</name>
</gene>
<proteinExistence type="predicted"/>
<feature type="transmembrane region" description="Helical" evidence="1">
    <location>
        <begin position="53"/>
        <end position="71"/>
    </location>
</feature>
<sequence>MAKILKLITILTMFTIVIYIGGFEIDQLNVFAALMFFLSLILAASFRNPIRSNIFFIISLSCLSVIVLTNLDFLIGAISLVTMILWQFFYCFYYVEYEREKLES</sequence>
<organism evidence="2 3">
    <name type="scientific">Jeotgalibacillus haloalkalitolerans</name>
    <dbReference type="NCBI Taxonomy" id="3104292"/>
    <lineage>
        <taxon>Bacteria</taxon>
        <taxon>Bacillati</taxon>
        <taxon>Bacillota</taxon>
        <taxon>Bacilli</taxon>
        <taxon>Bacillales</taxon>
        <taxon>Caryophanaceae</taxon>
        <taxon>Jeotgalibacillus</taxon>
    </lineage>
</organism>
<feature type="transmembrane region" description="Helical" evidence="1">
    <location>
        <begin position="77"/>
        <end position="95"/>
    </location>
</feature>
<evidence type="ECO:0000256" key="1">
    <source>
        <dbReference type="SAM" id="Phobius"/>
    </source>
</evidence>